<evidence type="ECO:0000256" key="1">
    <source>
        <dbReference type="ARBA" id="ARBA00007274"/>
    </source>
</evidence>
<sequence length="261" mass="27977">MPRALISYLDAIRARDPAPRSRWEILLYPGVLALGLHRVAHWLYEGELFWLARFVNHVSRFLTAIDIHPGAVIGRNLFIDHGFVVIGETAVIGDDVTIYQGATLGGTNPTNGVGGKRHPTIGNGVIISLGAAILGPIRVGDNARIGANAVVTKDVPEGATMVGIPARPTLVEVKPETTDFVPYGTPCSERFDPATQQLEILKCEIERMQKRIDALMAERRPRGGRDAAARTVPADPGAAAATDPGEPAPTALDAERKDLFG</sequence>
<dbReference type="InterPro" id="IPR011004">
    <property type="entry name" value="Trimer_LpxA-like_sf"/>
</dbReference>
<evidence type="ECO:0000313" key="8">
    <source>
        <dbReference type="EMBL" id="QHL90957.1"/>
    </source>
</evidence>
<feature type="compositionally biased region" description="Low complexity" evidence="7">
    <location>
        <begin position="229"/>
        <end position="251"/>
    </location>
</feature>
<comment type="similarity">
    <text evidence="1">Belongs to the transferase hexapeptide repeat family.</text>
</comment>
<proteinExistence type="inferred from homology"/>
<comment type="catalytic activity">
    <reaction evidence="6">
        <text>L-serine + acetyl-CoA = O-acetyl-L-serine + CoA</text>
        <dbReference type="Rhea" id="RHEA:24560"/>
        <dbReference type="ChEBI" id="CHEBI:33384"/>
        <dbReference type="ChEBI" id="CHEBI:57287"/>
        <dbReference type="ChEBI" id="CHEBI:57288"/>
        <dbReference type="ChEBI" id="CHEBI:58340"/>
        <dbReference type="EC" id="2.3.1.30"/>
    </reaction>
</comment>
<dbReference type="FunFam" id="2.160.10.10:FF:000007">
    <property type="entry name" value="Serine acetyltransferase"/>
    <property type="match status" value="1"/>
</dbReference>
<dbReference type="CDD" id="cd03354">
    <property type="entry name" value="LbH_SAT"/>
    <property type="match status" value="1"/>
</dbReference>
<evidence type="ECO:0000313" key="9">
    <source>
        <dbReference type="Proteomes" id="UP000464468"/>
    </source>
</evidence>
<dbReference type="Pfam" id="PF00132">
    <property type="entry name" value="Hexapep"/>
    <property type="match status" value="1"/>
</dbReference>
<evidence type="ECO:0000256" key="2">
    <source>
        <dbReference type="ARBA" id="ARBA00013266"/>
    </source>
</evidence>
<dbReference type="KEGG" id="schy:GVO57_09160"/>
<dbReference type="NCBIfam" id="NF041874">
    <property type="entry name" value="EPS_EpsC"/>
    <property type="match status" value="1"/>
</dbReference>
<evidence type="ECO:0000256" key="3">
    <source>
        <dbReference type="ARBA" id="ARBA00022605"/>
    </source>
</evidence>
<feature type="region of interest" description="Disordered" evidence="7">
    <location>
        <begin position="217"/>
        <end position="261"/>
    </location>
</feature>
<reference evidence="8 9" key="1">
    <citation type="submission" date="2020-01" db="EMBL/GenBank/DDBJ databases">
        <title>Sphingomonas sp. C33 whole genome sequece.</title>
        <authorList>
            <person name="Park C."/>
        </authorList>
    </citation>
    <scope>NUCLEOTIDE SEQUENCE [LARGE SCALE GENOMIC DNA]</scope>
    <source>
        <strain evidence="8 9">C33</strain>
    </source>
</reference>
<organism evidence="8 9">
    <name type="scientific">Sphingomonas changnyeongensis</name>
    <dbReference type="NCBI Taxonomy" id="2698679"/>
    <lineage>
        <taxon>Bacteria</taxon>
        <taxon>Pseudomonadati</taxon>
        <taxon>Pseudomonadota</taxon>
        <taxon>Alphaproteobacteria</taxon>
        <taxon>Sphingomonadales</taxon>
        <taxon>Sphingomonadaceae</taxon>
        <taxon>Sphingomonas</taxon>
    </lineage>
</organism>
<dbReference type="GO" id="GO:0019344">
    <property type="term" value="P:cysteine biosynthetic process"/>
    <property type="evidence" value="ECO:0007669"/>
    <property type="project" value="UniProtKB-ARBA"/>
</dbReference>
<keyword evidence="3" id="KW-0028">Amino-acid biosynthesis</keyword>
<evidence type="ECO:0000256" key="7">
    <source>
        <dbReference type="SAM" id="MobiDB-lite"/>
    </source>
</evidence>
<keyword evidence="5" id="KW-0012">Acyltransferase</keyword>
<dbReference type="EC" id="2.3.1.30" evidence="2"/>
<dbReference type="Gene3D" id="2.160.10.10">
    <property type="entry name" value="Hexapeptide repeat proteins"/>
    <property type="match status" value="1"/>
</dbReference>
<keyword evidence="4 8" id="KW-0808">Transferase</keyword>
<feature type="compositionally biased region" description="Basic and acidic residues" evidence="7">
    <location>
        <begin position="217"/>
        <end position="228"/>
    </location>
</feature>
<dbReference type="InterPro" id="IPR045304">
    <property type="entry name" value="LbH_SAT"/>
</dbReference>
<dbReference type="AlphaFoldDB" id="A0A7Z2S8S6"/>
<dbReference type="InterPro" id="IPR001451">
    <property type="entry name" value="Hexapep"/>
</dbReference>
<protein>
    <recommendedName>
        <fullName evidence="2">serine O-acetyltransferase</fullName>
        <ecNumber evidence="2">2.3.1.30</ecNumber>
    </recommendedName>
</protein>
<dbReference type="PANTHER" id="PTHR42811">
    <property type="entry name" value="SERINE ACETYLTRANSFERASE"/>
    <property type="match status" value="1"/>
</dbReference>
<dbReference type="GO" id="GO:0170033">
    <property type="term" value="P:L-amino acid metabolic process"/>
    <property type="evidence" value="ECO:0007669"/>
    <property type="project" value="UniProtKB-ARBA"/>
</dbReference>
<evidence type="ECO:0000256" key="6">
    <source>
        <dbReference type="ARBA" id="ARBA00049486"/>
    </source>
</evidence>
<dbReference type="GO" id="GO:0009001">
    <property type="term" value="F:serine O-acetyltransferase activity"/>
    <property type="evidence" value="ECO:0007669"/>
    <property type="project" value="UniProtKB-EC"/>
</dbReference>
<dbReference type="GO" id="GO:0170039">
    <property type="term" value="P:proteinogenic amino acid metabolic process"/>
    <property type="evidence" value="ECO:0007669"/>
    <property type="project" value="UniProtKB-ARBA"/>
</dbReference>
<dbReference type="EMBL" id="CP047895">
    <property type="protein sequence ID" value="QHL90957.1"/>
    <property type="molecule type" value="Genomic_DNA"/>
</dbReference>
<dbReference type="SUPFAM" id="SSF51161">
    <property type="entry name" value="Trimeric LpxA-like enzymes"/>
    <property type="match status" value="1"/>
</dbReference>
<accession>A0A7Z2S8S6</accession>
<dbReference type="InterPro" id="IPR042122">
    <property type="entry name" value="Ser_AcTrfase_N_sf"/>
</dbReference>
<evidence type="ECO:0000256" key="5">
    <source>
        <dbReference type="ARBA" id="ARBA00023315"/>
    </source>
</evidence>
<dbReference type="InterPro" id="IPR053376">
    <property type="entry name" value="Serine_acetyltransferase"/>
</dbReference>
<name>A0A7Z2S8S6_9SPHN</name>
<dbReference type="Proteomes" id="UP000464468">
    <property type="component" value="Chromosome"/>
</dbReference>
<evidence type="ECO:0000256" key="4">
    <source>
        <dbReference type="ARBA" id="ARBA00022679"/>
    </source>
</evidence>
<gene>
    <name evidence="8" type="ORF">GVO57_09160</name>
</gene>
<dbReference type="RefSeq" id="WP_160592887.1">
    <property type="nucleotide sequence ID" value="NZ_CP047895.1"/>
</dbReference>
<keyword evidence="9" id="KW-1185">Reference proteome</keyword>
<dbReference type="Gene3D" id="1.10.3130.10">
    <property type="entry name" value="serine acetyltransferase, domain 1"/>
    <property type="match status" value="1"/>
</dbReference>